<accession>E6SF64</accession>
<gene>
    <name evidence="1" type="ordered locus">Intca_3398</name>
</gene>
<protein>
    <submittedName>
        <fullName evidence="1">Polyketide cyclase/dehydrase</fullName>
    </submittedName>
</protein>
<dbReference type="Proteomes" id="UP000008914">
    <property type="component" value="Chromosome"/>
</dbReference>
<proteinExistence type="predicted"/>
<keyword evidence="2" id="KW-1185">Reference proteome</keyword>
<dbReference type="KEGG" id="ica:Intca_3398"/>
<dbReference type="Pfam" id="PF10604">
    <property type="entry name" value="Polyketide_cyc2"/>
    <property type="match status" value="1"/>
</dbReference>
<dbReference type="SUPFAM" id="SSF55961">
    <property type="entry name" value="Bet v1-like"/>
    <property type="match status" value="1"/>
</dbReference>
<dbReference type="InterPro" id="IPR019587">
    <property type="entry name" value="Polyketide_cyclase/dehydratase"/>
</dbReference>
<dbReference type="EMBL" id="CP002343">
    <property type="protein sequence ID" value="ADU49878.1"/>
    <property type="molecule type" value="Genomic_DNA"/>
</dbReference>
<dbReference type="HOGENOM" id="CLU_132619_2_1_11"/>
<dbReference type="Gene3D" id="3.30.530.20">
    <property type="match status" value="1"/>
</dbReference>
<name>E6SF64_INTC7</name>
<dbReference type="STRING" id="710696.Intca_3398"/>
<dbReference type="eggNOG" id="COG3832">
    <property type="taxonomic scope" value="Bacteria"/>
</dbReference>
<evidence type="ECO:0000313" key="1">
    <source>
        <dbReference type="EMBL" id="ADU49878.1"/>
    </source>
</evidence>
<sequence>MPAVERSVVIARPVDEVFAFLADPTNGLAWRSSLAEISADGPLAVGTVFRQRVSGPGGGTVPADIRVTELVPGRRVAFVGVAGPLRPDVAYDFEPVEGGTRVTMSISAPLTGVKKLFLGPIVQKSMGAEVAGLDTAKRLLESRTLEA</sequence>
<dbReference type="RefSeq" id="WP_013494190.1">
    <property type="nucleotide sequence ID" value="NC_014830.1"/>
</dbReference>
<dbReference type="AlphaFoldDB" id="E6SF64"/>
<dbReference type="InterPro" id="IPR023393">
    <property type="entry name" value="START-like_dom_sf"/>
</dbReference>
<reference evidence="1 2" key="1">
    <citation type="journal article" date="2010" name="Stand. Genomic Sci.">
        <title>Complete genome sequence of Intrasporangium calvum type strain (7 KIP).</title>
        <authorList>
            <person name="Del Rio T.G."/>
            <person name="Chertkov O."/>
            <person name="Yasawong M."/>
            <person name="Lucas S."/>
            <person name="Deshpande S."/>
            <person name="Cheng J.F."/>
            <person name="Detter C."/>
            <person name="Tapia R."/>
            <person name="Han C."/>
            <person name="Goodwin L."/>
            <person name="Pitluck S."/>
            <person name="Liolios K."/>
            <person name="Ivanova N."/>
            <person name="Mavromatis K."/>
            <person name="Pati A."/>
            <person name="Chen A."/>
            <person name="Palaniappan K."/>
            <person name="Land M."/>
            <person name="Hauser L."/>
            <person name="Chang Y.J."/>
            <person name="Jeffries C.D."/>
            <person name="Rohde M."/>
            <person name="Pukall R."/>
            <person name="Sikorski J."/>
            <person name="Goker M."/>
            <person name="Woyke T."/>
            <person name="Bristow J."/>
            <person name="Eisen J.A."/>
            <person name="Markowitz V."/>
            <person name="Hugenholtz P."/>
            <person name="Kyrpides N.C."/>
            <person name="Klenk H.P."/>
            <person name="Lapidus A."/>
        </authorList>
    </citation>
    <scope>NUCLEOTIDE SEQUENCE [LARGE SCALE GENOMIC DNA]</scope>
    <source>
        <strain evidence="2">ATCC 23552 / DSM 43043 / JCM 3097 / NBRC 12989 / 7 KIP</strain>
    </source>
</reference>
<organism evidence="1 2">
    <name type="scientific">Intrasporangium calvum (strain ATCC 23552 / DSM 43043 / JCM 3097 / NBRC 12989 / NCIMB 10167 / NRRL B-3866 / 7 KIP)</name>
    <dbReference type="NCBI Taxonomy" id="710696"/>
    <lineage>
        <taxon>Bacteria</taxon>
        <taxon>Bacillati</taxon>
        <taxon>Actinomycetota</taxon>
        <taxon>Actinomycetes</taxon>
        <taxon>Micrococcales</taxon>
        <taxon>Intrasporangiaceae</taxon>
        <taxon>Intrasporangium</taxon>
    </lineage>
</organism>
<evidence type="ECO:0000313" key="2">
    <source>
        <dbReference type="Proteomes" id="UP000008914"/>
    </source>
</evidence>